<keyword evidence="4 13" id="KW-0175">Coiled coil</keyword>
<evidence type="ECO:0000256" key="7">
    <source>
        <dbReference type="ARBA" id="ARBA00023273"/>
    </source>
</evidence>
<feature type="domain" description="Dynein regulatory complex protein 1/2 N-terminal" evidence="14">
    <location>
        <begin position="22"/>
        <end position="122"/>
    </location>
</feature>
<evidence type="ECO:0000256" key="12">
    <source>
        <dbReference type="ARBA" id="ARBA00045865"/>
    </source>
</evidence>
<evidence type="ECO:0000256" key="1">
    <source>
        <dbReference type="ARBA" id="ARBA00004611"/>
    </source>
</evidence>
<accession>A0A452I6L0</accession>
<keyword evidence="16" id="KW-1185">Reference proteome</keyword>
<dbReference type="Ensembl" id="ENSGAGT00000026440.1">
    <property type="protein sequence ID" value="ENSGAGP00000023205.1"/>
    <property type="gene ID" value="ENSGAGG00000017014.1"/>
</dbReference>
<name>A0A452I6L0_9SAUR</name>
<dbReference type="Pfam" id="PF14772">
    <property type="entry name" value="NYD-SP28"/>
    <property type="match status" value="1"/>
</dbReference>
<evidence type="ECO:0000259" key="14">
    <source>
        <dbReference type="Pfam" id="PF14772"/>
    </source>
</evidence>
<keyword evidence="6" id="KW-0206">Cytoskeleton</keyword>
<protein>
    <recommendedName>
        <fullName evidence="10">Dynein regulatory complex subunit 2</fullName>
    </recommendedName>
    <alternativeName>
        <fullName evidence="11">Coiled-coil domain-containing protein 65</fullName>
    </alternativeName>
</protein>
<organism evidence="15 16">
    <name type="scientific">Gopherus agassizii</name>
    <name type="common">Agassiz's desert tortoise</name>
    <dbReference type="NCBI Taxonomy" id="38772"/>
    <lineage>
        <taxon>Eukaryota</taxon>
        <taxon>Metazoa</taxon>
        <taxon>Chordata</taxon>
        <taxon>Craniata</taxon>
        <taxon>Vertebrata</taxon>
        <taxon>Euteleostomi</taxon>
        <taxon>Archelosauria</taxon>
        <taxon>Testudinata</taxon>
        <taxon>Testudines</taxon>
        <taxon>Cryptodira</taxon>
        <taxon>Durocryptodira</taxon>
        <taxon>Testudinoidea</taxon>
        <taxon>Testudinidae</taxon>
        <taxon>Gopherus</taxon>
    </lineage>
</organism>
<evidence type="ECO:0000256" key="13">
    <source>
        <dbReference type="SAM" id="Coils"/>
    </source>
</evidence>
<evidence type="ECO:0000256" key="10">
    <source>
        <dbReference type="ARBA" id="ARBA00040899"/>
    </source>
</evidence>
<dbReference type="GO" id="GO:0005858">
    <property type="term" value="C:axonemal dynein complex"/>
    <property type="evidence" value="ECO:0007669"/>
    <property type="project" value="InterPro"/>
</dbReference>
<dbReference type="PANTHER" id="PTHR21625">
    <property type="entry name" value="NYD-SP28 PROTEIN"/>
    <property type="match status" value="1"/>
</dbReference>
<sequence length="490" mass="57536">MPKKGRKAAALSEERLLLMQQKMLAEEELSKKKEDMLTQFLKDKLAKEEHNSALNLNKINLQWRTVLREVKARELRKDIEILSQTFERVVDCKDSVIQSLARDLSEAEAQYTHALCSHLHNIDQLLQLQRCRLSYLDEDYNTELETLKKGFETERRMIIEHHDKESRYLRDVLLALEQNFSESEYEAKLDFQSTRDDVKNKNLEEKHYLRVQLEGTVEELWKRFQQALKNYTEATEDRKIAFEALKLKDEKSSKEIEMQMKKLQKIQDSIGILKGKITAHMREAEEQNRRVHEEKEVVLKQLQKLKSQMNQARTKARSNLAKLTLESSAALKKLRGVLEKAELILRLAEMCRKLETEEEKVLPFYASLLSREEQEKVKQVSLEKAGEQLAQLMQDYLGLEHFWQRYNKVKLEQLSLEREKAVLRQENQKLRLLLKQYLDGISVSDEVLSRLNPLLIVNHKPRAPGPAGKAHRKRLLHNVIEAAHEVPHIL</sequence>
<reference evidence="15" key="2">
    <citation type="submission" date="2025-08" db="UniProtKB">
        <authorList>
            <consortium name="Ensembl"/>
        </authorList>
    </citation>
    <scope>IDENTIFICATION</scope>
</reference>
<evidence type="ECO:0000256" key="3">
    <source>
        <dbReference type="ARBA" id="ARBA00022846"/>
    </source>
</evidence>
<dbReference type="Proteomes" id="UP000291020">
    <property type="component" value="Unassembled WGS sequence"/>
</dbReference>
<keyword evidence="3" id="KW-0282">Flagellum</keyword>
<keyword evidence="7" id="KW-0966">Cell projection</keyword>
<evidence type="ECO:0000256" key="4">
    <source>
        <dbReference type="ARBA" id="ARBA00023054"/>
    </source>
</evidence>
<evidence type="ECO:0000256" key="5">
    <source>
        <dbReference type="ARBA" id="ARBA00023069"/>
    </source>
</evidence>
<dbReference type="AlphaFoldDB" id="A0A452I6L0"/>
<comment type="similarity">
    <text evidence="9">Belongs to the DRC2 family.</text>
</comment>
<evidence type="ECO:0000256" key="6">
    <source>
        <dbReference type="ARBA" id="ARBA00023212"/>
    </source>
</evidence>
<evidence type="ECO:0000313" key="16">
    <source>
        <dbReference type="Proteomes" id="UP000291020"/>
    </source>
</evidence>
<dbReference type="GO" id="GO:0070286">
    <property type="term" value="P:axonemal dynein complex assembly"/>
    <property type="evidence" value="ECO:0007669"/>
    <property type="project" value="InterPro"/>
</dbReference>
<proteinExistence type="inferred from homology"/>
<comment type="subcellular location">
    <subcellularLocation>
        <location evidence="1">Cytoplasm</location>
        <location evidence="1">Cytoskeleton</location>
        <location evidence="1">Flagellum axoneme</location>
    </subcellularLocation>
    <subcellularLocation>
        <location evidence="8">Cytoplasm</location>
        <location evidence="8">Cytoskeleton</location>
        <location evidence="8">Flagellum basal body</location>
    </subcellularLocation>
</comment>
<evidence type="ECO:0000256" key="2">
    <source>
        <dbReference type="ARBA" id="ARBA00022490"/>
    </source>
</evidence>
<evidence type="ECO:0000256" key="11">
    <source>
        <dbReference type="ARBA" id="ARBA00041517"/>
    </source>
</evidence>
<evidence type="ECO:0000256" key="9">
    <source>
        <dbReference type="ARBA" id="ARBA00038424"/>
    </source>
</evidence>
<dbReference type="STRING" id="38772.ENSGAGP00000023205"/>
<dbReference type="InterPro" id="IPR039505">
    <property type="entry name" value="DRC1/2_N"/>
</dbReference>
<dbReference type="InterPro" id="IPR039750">
    <property type="entry name" value="DRC1/DRC2"/>
</dbReference>
<reference evidence="15" key="3">
    <citation type="submission" date="2025-09" db="UniProtKB">
        <authorList>
            <consortium name="Ensembl"/>
        </authorList>
    </citation>
    <scope>IDENTIFICATION</scope>
</reference>
<feature type="coiled-coil region" evidence="13">
    <location>
        <begin position="406"/>
        <end position="436"/>
    </location>
</feature>
<keyword evidence="2" id="KW-0963">Cytoplasm</keyword>
<dbReference type="GO" id="GO:0060285">
    <property type="term" value="P:cilium-dependent cell motility"/>
    <property type="evidence" value="ECO:0007669"/>
    <property type="project" value="TreeGrafter"/>
</dbReference>
<dbReference type="PANTHER" id="PTHR21625:SF0">
    <property type="entry name" value="DYNEIN REGULATORY COMPLEX SUBUNIT 2"/>
    <property type="match status" value="1"/>
</dbReference>
<evidence type="ECO:0000313" key="15">
    <source>
        <dbReference type="Ensembl" id="ENSGAGP00000023205.1"/>
    </source>
</evidence>
<evidence type="ECO:0000256" key="8">
    <source>
        <dbReference type="ARBA" id="ARBA00037841"/>
    </source>
</evidence>
<feature type="coiled-coil region" evidence="13">
    <location>
        <begin position="281"/>
        <end position="360"/>
    </location>
</feature>
<dbReference type="GO" id="GO:0003352">
    <property type="term" value="P:regulation of cilium movement"/>
    <property type="evidence" value="ECO:0007669"/>
    <property type="project" value="TreeGrafter"/>
</dbReference>
<comment type="function">
    <text evidence="12">Component of the nexin-dynein regulatory complex (N-DRC), a key regulator of ciliary/flagellar motility which maintains the alignment and integrity of the distal axoneme and regulates microtubule sliding in motile axonemes. Plays a critical role in the assembly of N-DRC and also stabilizes the assembly of multiple inner dynein arms and radial spokes. Coassembles with DRC1 to form a central scaffold needed for assembly of the N-DRC and its attachment to the outer doublet microtubules.</text>
</comment>
<reference evidence="16" key="1">
    <citation type="journal article" date="2017" name="PLoS ONE">
        <title>The Agassiz's desert tortoise genome provides a resource for the conservation of a threatened species.</title>
        <authorList>
            <person name="Tollis M."/>
            <person name="DeNardo D.F."/>
            <person name="Cornelius J.A."/>
            <person name="Dolby G.A."/>
            <person name="Edwards T."/>
            <person name="Henen B.T."/>
            <person name="Karl A.E."/>
            <person name="Murphy R.W."/>
            <person name="Kusumi K."/>
        </authorList>
    </citation>
    <scope>NUCLEOTIDE SEQUENCE [LARGE SCALE GENOMIC DNA]</scope>
</reference>
<keyword evidence="5" id="KW-0969">Cilium</keyword>